<dbReference type="PANTHER" id="PTHR10697:SF1">
    <property type="entry name" value="MAMMALIAN EPENDYMIN-RELATED PROTEIN 1"/>
    <property type="match status" value="1"/>
</dbReference>
<dbReference type="GO" id="GO:0007160">
    <property type="term" value="P:cell-matrix adhesion"/>
    <property type="evidence" value="ECO:0007669"/>
    <property type="project" value="InterPro"/>
</dbReference>
<evidence type="ECO:0000256" key="1">
    <source>
        <dbReference type="SAM" id="SignalP"/>
    </source>
</evidence>
<reference evidence="2" key="2">
    <citation type="submission" date="2023-04" db="EMBL/GenBank/DDBJ databases">
        <authorList>
            <person name="Bu L."/>
            <person name="Lu L."/>
            <person name="Laidemitt M.R."/>
            <person name="Zhang S.M."/>
            <person name="Mutuku M."/>
            <person name="Mkoji G."/>
            <person name="Steinauer M."/>
            <person name="Loker E.S."/>
        </authorList>
    </citation>
    <scope>NUCLEOTIDE SEQUENCE</scope>
    <source>
        <strain evidence="2">KasaAsao</strain>
        <tissue evidence="2">Whole Snail</tissue>
    </source>
</reference>
<protein>
    <submittedName>
        <fullName evidence="2">Ependymin-related protein 1-like isoform X1</fullName>
    </submittedName>
</protein>
<dbReference type="GO" id="GO:0005576">
    <property type="term" value="C:extracellular region"/>
    <property type="evidence" value="ECO:0007669"/>
    <property type="project" value="InterPro"/>
</dbReference>
<evidence type="ECO:0000313" key="2">
    <source>
        <dbReference type="EMBL" id="KAK0056602.1"/>
    </source>
</evidence>
<keyword evidence="3" id="KW-1185">Reference proteome</keyword>
<name>A0AAD8BM00_BIOPF</name>
<feature type="non-terminal residue" evidence="2">
    <location>
        <position position="222"/>
    </location>
</feature>
<dbReference type="EMBL" id="JASAOG010000061">
    <property type="protein sequence ID" value="KAK0056602.1"/>
    <property type="molecule type" value="Genomic_DNA"/>
</dbReference>
<organism evidence="2 3">
    <name type="scientific">Biomphalaria pfeifferi</name>
    <name type="common">Bloodfluke planorb</name>
    <name type="synonym">Freshwater snail</name>
    <dbReference type="NCBI Taxonomy" id="112525"/>
    <lineage>
        <taxon>Eukaryota</taxon>
        <taxon>Metazoa</taxon>
        <taxon>Spiralia</taxon>
        <taxon>Lophotrochozoa</taxon>
        <taxon>Mollusca</taxon>
        <taxon>Gastropoda</taxon>
        <taxon>Heterobranchia</taxon>
        <taxon>Euthyneura</taxon>
        <taxon>Panpulmonata</taxon>
        <taxon>Hygrophila</taxon>
        <taxon>Lymnaeoidea</taxon>
        <taxon>Planorbidae</taxon>
        <taxon>Biomphalaria</taxon>
    </lineage>
</organism>
<dbReference type="GO" id="GO:0005764">
    <property type="term" value="C:lysosome"/>
    <property type="evidence" value="ECO:0007669"/>
    <property type="project" value="TreeGrafter"/>
</dbReference>
<dbReference type="Pfam" id="PF00811">
    <property type="entry name" value="Ependymin"/>
    <property type="match status" value="1"/>
</dbReference>
<dbReference type="InterPro" id="IPR001299">
    <property type="entry name" value="Ependymin"/>
</dbReference>
<sequence length="222" mass="24969">QEPYSISIQGMELSVFLLIIYLVIVKSGEVAADRGNINNTTPRPCCFPYKFQAVVTQLTSFTVHNKVVTRLYRDWHSKIQVQEQATFTVNSIQSTGFKTIMDYKRSKLYTVNGDECRQSPLNSGMLEPCMPDNAVYLGTSYVGQESNSANFDTWYFKRNDFNRNIEMTVSVTSDSCVPIMEHIIGSIGEGATNNLVFFTNVTSVTDDSVFNLPDTCLSKVQM</sequence>
<dbReference type="GO" id="GO:0005509">
    <property type="term" value="F:calcium ion binding"/>
    <property type="evidence" value="ECO:0007669"/>
    <property type="project" value="InterPro"/>
</dbReference>
<keyword evidence="1" id="KW-0732">Signal</keyword>
<dbReference type="PANTHER" id="PTHR10697">
    <property type="entry name" value="MAMMALIAN EPENDYMIN-RELATED PROTEIN 1"/>
    <property type="match status" value="1"/>
</dbReference>
<gene>
    <name evidence="2" type="ORF">Bpfe_014098</name>
</gene>
<dbReference type="Proteomes" id="UP001233172">
    <property type="component" value="Unassembled WGS sequence"/>
</dbReference>
<feature type="chain" id="PRO_5042228255" evidence="1">
    <location>
        <begin position="33"/>
        <end position="222"/>
    </location>
</feature>
<dbReference type="AlphaFoldDB" id="A0AAD8BM00"/>
<proteinExistence type="predicted"/>
<feature type="signal peptide" evidence="1">
    <location>
        <begin position="1"/>
        <end position="32"/>
    </location>
</feature>
<reference evidence="2" key="1">
    <citation type="journal article" date="2023" name="PLoS Negl. Trop. Dis.">
        <title>A genome sequence for Biomphalaria pfeifferi, the major vector snail for the human-infecting parasite Schistosoma mansoni.</title>
        <authorList>
            <person name="Bu L."/>
            <person name="Lu L."/>
            <person name="Laidemitt M.R."/>
            <person name="Zhang S.M."/>
            <person name="Mutuku M."/>
            <person name="Mkoji G."/>
            <person name="Steinauer M."/>
            <person name="Loker E.S."/>
        </authorList>
    </citation>
    <scope>NUCLEOTIDE SEQUENCE</scope>
    <source>
        <strain evidence="2">KasaAsao</strain>
    </source>
</reference>
<comment type="caution">
    <text evidence="2">The sequence shown here is derived from an EMBL/GenBank/DDBJ whole genome shotgun (WGS) entry which is preliminary data.</text>
</comment>
<evidence type="ECO:0000313" key="3">
    <source>
        <dbReference type="Proteomes" id="UP001233172"/>
    </source>
</evidence>
<accession>A0AAD8BM00</accession>